<feature type="signal peptide" evidence="2">
    <location>
        <begin position="1"/>
        <end position="20"/>
    </location>
</feature>
<dbReference type="Proteomes" id="UP000018004">
    <property type="component" value="Unassembled WGS sequence"/>
</dbReference>
<comment type="caution">
    <text evidence="4">The sequence shown here is derived from an EMBL/GenBank/DDBJ whole genome shotgun (WGS) entry which is preliminary data.</text>
</comment>
<proteinExistence type="predicted"/>
<evidence type="ECO:0000256" key="1">
    <source>
        <dbReference type="ARBA" id="ARBA00022729"/>
    </source>
</evidence>
<dbReference type="InterPro" id="IPR003961">
    <property type="entry name" value="FN3_dom"/>
</dbReference>
<dbReference type="Pfam" id="PF00041">
    <property type="entry name" value="fn3"/>
    <property type="match status" value="1"/>
</dbReference>
<dbReference type="RefSeq" id="WP_023579165.1">
    <property type="nucleotide sequence ID" value="NZ_AVGG01000007.1"/>
</dbReference>
<feature type="chain" id="PRO_5004751082" description="Fibronectin type-III domain-containing protein" evidence="2">
    <location>
        <begin position="21"/>
        <end position="506"/>
    </location>
</feature>
<organism evidence="4 5">
    <name type="scientific">Flavobacterium limnosediminis JC2902</name>
    <dbReference type="NCBI Taxonomy" id="1341181"/>
    <lineage>
        <taxon>Bacteria</taxon>
        <taxon>Pseudomonadati</taxon>
        <taxon>Bacteroidota</taxon>
        <taxon>Flavobacteriia</taxon>
        <taxon>Flavobacteriales</taxon>
        <taxon>Flavobacteriaceae</taxon>
        <taxon>Flavobacterium</taxon>
    </lineage>
</organism>
<dbReference type="InterPro" id="IPR036116">
    <property type="entry name" value="FN3_sf"/>
</dbReference>
<feature type="domain" description="Fibronectin type-III" evidence="3">
    <location>
        <begin position="156"/>
        <end position="250"/>
    </location>
</feature>
<keyword evidence="5" id="KW-1185">Reference proteome</keyword>
<evidence type="ECO:0000256" key="2">
    <source>
        <dbReference type="SAM" id="SignalP"/>
    </source>
</evidence>
<protein>
    <recommendedName>
        <fullName evidence="3">Fibronectin type-III domain-containing protein</fullName>
    </recommendedName>
</protein>
<name>V6SPQ3_9FLAO</name>
<keyword evidence="1 2" id="KW-0732">Signal</keyword>
<dbReference type="Gene3D" id="2.60.120.260">
    <property type="entry name" value="Galactose-binding domain-like"/>
    <property type="match status" value="1"/>
</dbReference>
<evidence type="ECO:0000313" key="4">
    <source>
        <dbReference type="EMBL" id="ESU28182.1"/>
    </source>
</evidence>
<dbReference type="STRING" id="1341181.FLJC2902T_15270"/>
<accession>V6SPQ3</accession>
<evidence type="ECO:0000259" key="3">
    <source>
        <dbReference type="PROSITE" id="PS50853"/>
    </source>
</evidence>
<dbReference type="PATRIC" id="fig|1341181.4.peg.1503"/>
<dbReference type="EMBL" id="AVGG01000007">
    <property type="protein sequence ID" value="ESU28182.1"/>
    <property type="molecule type" value="Genomic_DNA"/>
</dbReference>
<dbReference type="NCBIfam" id="TIGR04183">
    <property type="entry name" value="Por_Secre_tail"/>
    <property type="match status" value="1"/>
</dbReference>
<dbReference type="eggNOG" id="COG4935">
    <property type="taxonomic scope" value="Bacteria"/>
</dbReference>
<dbReference type="AlphaFoldDB" id="V6SPQ3"/>
<sequence length="506" mass="53409">MKKKLLLITLLFIGSVSLFAQGTTTCAAAYTLTTNGQYSTGAITGTYPATSCYAAPNPSAAMWFKFTPTQSGLITVNADIAANPANADTRMSIFTGTCSTLTCVAGNDDVSASNYRSKVENFAVTAGTTYYIVWDNKWESVTRFFDFTFTAQTCFVPTNFTYTAAPTTTTAGIGWTAPTAGTPTGYQFEYGVRGFTQGTGTTVNTNAATTSVSLTSLTPGTVYSFYVRTNCGSGNYSVWAGPVNFNTVFPAVNPTYNTSFEDTAFNFIGWADPAPVSGGAWSFNAAGVGNPTVQNGATSVFSSSVTTGPTNSSVISRGINLVAGQQATISFYALNYRATGNTTSTSSFEVRHGSAQTVVSQTNLIGSETAFSGSAFVLKTYTFTPSTTGVYYFSIKHTSPANAGGAAHALIIDNFTVTQTLSTDDFISSKLSVYPNPVNNVVNISNAENLQINTVVINDINGRTVKTVNVNGVAETQINVSDLNSGIYFMNIETNEGTATKKIIKN</sequence>
<evidence type="ECO:0000313" key="5">
    <source>
        <dbReference type="Proteomes" id="UP000018004"/>
    </source>
</evidence>
<dbReference type="Gene3D" id="2.60.40.10">
    <property type="entry name" value="Immunoglobulins"/>
    <property type="match status" value="1"/>
</dbReference>
<dbReference type="SUPFAM" id="SSF49265">
    <property type="entry name" value="Fibronectin type III"/>
    <property type="match status" value="1"/>
</dbReference>
<dbReference type="InterPro" id="IPR013783">
    <property type="entry name" value="Ig-like_fold"/>
</dbReference>
<dbReference type="Pfam" id="PF18962">
    <property type="entry name" value="Por_Secre_tail"/>
    <property type="match status" value="1"/>
</dbReference>
<dbReference type="PROSITE" id="PS50853">
    <property type="entry name" value="FN3"/>
    <property type="match status" value="1"/>
</dbReference>
<dbReference type="InterPro" id="IPR026444">
    <property type="entry name" value="Secre_tail"/>
</dbReference>
<dbReference type="OrthoDB" id="1401747at2"/>
<reference evidence="4 5" key="1">
    <citation type="submission" date="2013-08" db="EMBL/GenBank/DDBJ databases">
        <title>Flavobacterium limnosediminis JC2902 genome sequencing.</title>
        <authorList>
            <person name="Lee K."/>
            <person name="Yi H."/>
            <person name="Park S."/>
            <person name="Chun J."/>
        </authorList>
    </citation>
    <scope>NUCLEOTIDE SEQUENCE [LARGE SCALE GENOMIC DNA]</scope>
    <source>
        <strain evidence="4 5">JC2902</strain>
    </source>
</reference>
<gene>
    <name evidence="4" type="ORF">FLJC2902T_15270</name>
</gene>
<dbReference type="eggNOG" id="COG3291">
    <property type="taxonomic scope" value="Bacteria"/>
</dbReference>